<dbReference type="InterPro" id="IPR001471">
    <property type="entry name" value="AP2/ERF_dom"/>
</dbReference>
<organism evidence="10 11">
    <name type="scientific">Miscanthus lutarioriparius</name>
    <dbReference type="NCBI Taxonomy" id="422564"/>
    <lineage>
        <taxon>Eukaryota</taxon>
        <taxon>Viridiplantae</taxon>
        <taxon>Streptophyta</taxon>
        <taxon>Embryophyta</taxon>
        <taxon>Tracheophyta</taxon>
        <taxon>Spermatophyta</taxon>
        <taxon>Magnoliopsida</taxon>
        <taxon>Liliopsida</taxon>
        <taxon>Poales</taxon>
        <taxon>Poaceae</taxon>
        <taxon>PACMAD clade</taxon>
        <taxon>Panicoideae</taxon>
        <taxon>Andropogonodae</taxon>
        <taxon>Andropogoneae</taxon>
        <taxon>Saccharinae</taxon>
        <taxon>Miscanthus</taxon>
    </lineage>
</organism>
<feature type="region of interest" description="Disordered" evidence="8">
    <location>
        <begin position="349"/>
        <end position="383"/>
    </location>
</feature>
<gene>
    <name evidence="10" type="ORF">NCGR_LOCUS10070</name>
</gene>
<evidence type="ECO:0000256" key="6">
    <source>
        <dbReference type="ARBA" id="ARBA00023242"/>
    </source>
</evidence>
<evidence type="ECO:0000313" key="11">
    <source>
        <dbReference type="Proteomes" id="UP000604825"/>
    </source>
</evidence>
<keyword evidence="5" id="KW-0804">Transcription</keyword>
<dbReference type="PROSITE" id="PS51032">
    <property type="entry name" value="AP2_ERF"/>
    <property type="match status" value="1"/>
</dbReference>
<dbReference type="Pfam" id="PF00847">
    <property type="entry name" value="AP2"/>
    <property type="match status" value="1"/>
</dbReference>
<dbReference type="GO" id="GO:0003677">
    <property type="term" value="F:DNA binding"/>
    <property type="evidence" value="ECO:0007669"/>
    <property type="project" value="UniProtKB-KW"/>
</dbReference>
<dbReference type="GO" id="GO:0003700">
    <property type="term" value="F:DNA-binding transcription factor activity"/>
    <property type="evidence" value="ECO:0007669"/>
    <property type="project" value="InterPro"/>
</dbReference>
<proteinExistence type="inferred from homology"/>
<comment type="caution">
    <text evidence="10">The sequence shown here is derived from an EMBL/GenBank/DDBJ whole genome shotgun (WGS) entry which is preliminary data.</text>
</comment>
<feature type="domain" description="AP2/ERF" evidence="9">
    <location>
        <begin position="444"/>
        <end position="502"/>
    </location>
</feature>
<feature type="compositionally biased region" description="Polar residues" evidence="8">
    <location>
        <begin position="610"/>
        <end position="619"/>
    </location>
</feature>
<keyword evidence="6" id="KW-0539">Nucleus</keyword>
<evidence type="ECO:0000256" key="3">
    <source>
        <dbReference type="ARBA" id="ARBA00023015"/>
    </source>
</evidence>
<dbReference type="Gene3D" id="3.30.730.10">
    <property type="entry name" value="AP2/ERF domain"/>
    <property type="match status" value="1"/>
</dbReference>
<comment type="similarity">
    <text evidence="7">Belongs to the AP2/ERF transcription factor family. AP2 subfamily.</text>
</comment>
<dbReference type="PANTHER" id="PTHR32467">
    <property type="entry name" value="AP2-LIKE ETHYLENE-RESPONSIVE TRANSCRIPTION FACTOR"/>
    <property type="match status" value="1"/>
</dbReference>
<feature type="compositionally biased region" description="Low complexity" evidence="8">
    <location>
        <begin position="600"/>
        <end position="609"/>
    </location>
</feature>
<keyword evidence="2" id="KW-0677">Repeat</keyword>
<dbReference type="EMBL" id="CAJGYO010000002">
    <property type="protein sequence ID" value="CAD6214759.1"/>
    <property type="molecule type" value="Genomic_DNA"/>
</dbReference>
<keyword evidence="3" id="KW-0805">Transcription regulation</keyword>
<protein>
    <recommendedName>
        <fullName evidence="9">AP2/ERF domain-containing protein</fullName>
    </recommendedName>
</protein>
<feature type="region of interest" description="Disordered" evidence="8">
    <location>
        <begin position="595"/>
        <end position="628"/>
    </location>
</feature>
<keyword evidence="4" id="KW-0238">DNA-binding</keyword>
<evidence type="ECO:0000313" key="10">
    <source>
        <dbReference type="EMBL" id="CAD6214759.1"/>
    </source>
</evidence>
<dbReference type="CDD" id="cd00018">
    <property type="entry name" value="AP2"/>
    <property type="match status" value="1"/>
</dbReference>
<dbReference type="OrthoDB" id="207175at2759"/>
<dbReference type="InterPro" id="IPR016177">
    <property type="entry name" value="DNA-bd_dom_sf"/>
</dbReference>
<name>A0A811N468_9POAL</name>
<dbReference type="GO" id="GO:0005634">
    <property type="term" value="C:nucleus"/>
    <property type="evidence" value="ECO:0007669"/>
    <property type="project" value="UniProtKB-SubCell"/>
</dbReference>
<evidence type="ECO:0000256" key="1">
    <source>
        <dbReference type="ARBA" id="ARBA00004123"/>
    </source>
</evidence>
<comment type="subcellular location">
    <subcellularLocation>
        <location evidence="1">Nucleus</location>
    </subcellularLocation>
</comment>
<evidence type="ECO:0000256" key="5">
    <source>
        <dbReference type="ARBA" id="ARBA00023163"/>
    </source>
</evidence>
<dbReference type="FunFam" id="3.30.730.10:FF:000002">
    <property type="entry name" value="AP2-like ethylene-responsive transcription factor"/>
    <property type="match status" value="1"/>
</dbReference>
<feature type="compositionally biased region" description="Low complexity" evidence="8">
    <location>
        <begin position="360"/>
        <end position="372"/>
    </location>
</feature>
<dbReference type="SUPFAM" id="SSF54171">
    <property type="entry name" value="DNA-binding domain"/>
    <property type="match status" value="1"/>
</dbReference>
<dbReference type="PANTHER" id="PTHR32467:SF253">
    <property type="entry name" value="AP2_ERF DOMAIN-CONTAINING PROTEIN"/>
    <property type="match status" value="1"/>
</dbReference>
<dbReference type="AlphaFoldDB" id="A0A811N468"/>
<accession>A0A811N468</accession>
<evidence type="ECO:0000256" key="4">
    <source>
        <dbReference type="ARBA" id="ARBA00023125"/>
    </source>
</evidence>
<reference evidence="10" key="1">
    <citation type="submission" date="2020-10" db="EMBL/GenBank/DDBJ databases">
        <authorList>
            <person name="Han B."/>
            <person name="Lu T."/>
            <person name="Zhao Q."/>
            <person name="Huang X."/>
            <person name="Zhao Y."/>
        </authorList>
    </citation>
    <scope>NUCLEOTIDE SEQUENCE</scope>
</reference>
<dbReference type="InterPro" id="IPR036955">
    <property type="entry name" value="AP2/ERF_dom_sf"/>
</dbReference>
<evidence type="ECO:0000256" key="8">
    <source>
        <dbReference type="SAM" id="MobiDB-lite"/>
    </source>
</evidence>
<evidence type="ECO:0000256" key="7">
    <source>
        <dbReference type="ARBA" id="ARBA00037973"/>
    </source>
</evidence>
<evidence type="ECO:0000256" key="2">
    <source>
        <dbReference type="ARBA" id="ARBA00022737"/>
    </source>
</evidence>
<keyword evidence="11" id="KW-1185">Reference proteome</keyword>
<dbReference type="SMART" id="SM00380">
    <property type="entry name" value="AP2"/>
    <property type="match status" value="1"/>
</dbReference>
<sequence length="679" mass="70257">MTSNSSQNISSCSTGGSDAAVGGGGGGNWLGFSLLPHMAATMDCAADGASGVPVQQHHGGLCYPPVVCSSPAPFGYALGGGQDGPANASGGFYPGLSSMPLNSDGSLCFVEALHRSEQERHGVVVSSTSPKLEDFLGASTAMALSLDSSSFYYGGGHGHHAHGHGHDQGGYLQPLQCAVIPSSGGHEVYGQHAQLVDEQSAAAMAAASWYSARGSGGGYDVNGGGAIVPLQGHPHPLALSMSSGKGSQSSSITMQVGAHAAAVTEYVVMDGSKKRGGGSAGQKQAVVHRKSIDTFGQRTSKYRGVTRYPQSPSPDRPYAVADVVAVAPAPSGGARPARVAHWPRGFHRVKAGIGGRGGMRRTSGTTAAGRKASPGKAGKAGMTWRRRPRGRMTWRRSSTGGSPHVNFPIEDYREELEDMENMTRQEYVAHLRRKSSGFSRGASIYRGVTRHHQHGRWQARIGRVSGNKDLYLGTFSTQEEAAEAYDVAAIKFRGLNAVTNFDITRYDVEKIMESNTLLPGEQVRRKKDGGAAAALVQAGGSCVVDTSKIQAAALPAAAVGRGGGGGQQQQQHQDLLSSEAFSLLHDIVSVDAAGTGGGSASAHTSNASSLAPSVSNSREQSPHRGDGGLAMFFAKPAAAVPRLACPLPLGSWVSPSAVSSARPGVSIAHLPMFTAWTDA</sequence>
<dbReference type="Proteomes" id="UP000604825">
    <property type="component" value="Unassembled WGS sequence"/>
</dbReference>
<evidence type="ECO:0000259" key="9">
    <source>
        <dbReference type="PROSITE" id="PS51032"/>
    </source>
</evidence>